<evidence type="ECO:0000313" key="3">
    <source>
        <dbReference type="EMBL" id="GMJ03229.1"/>
    </source>
</evidence>
<dbReference type="AlphaFoldDB" id="A0A9W7IXT6"/>
<sequence>MSNTNHSSFGCFSAVFRRLLCTGSPQTHPSDKIMESNADDNAAKVRVQSESGPGIVAKLMGLDSLPEKNWVSKGKTPGQITRSRSVNFMDYMLEFDLARGGHRRVKTSTSFREVLPQGPQLLQQQNQNNELLVVYMDENKEMEFEPRKLKSQKLDCKNEHQEKNRKISKLKDEPRRVFGKNVRINRRANSRGESPLNEVSVETKKKKKKKNQCEVKKDEYSENSSEGSGSSPVSVLEINDFSEDSKSLEVKLEESFELTDNGENVFHMELVDRPRKLTDEDIKFSNWITKKVFTFEDFEEICVEFEDQILDLMLHQVVDELVGLNV</sequence>
<dbReference type="InterPro" id="IPR032795">
    <property type="entry name" value="DUF3741-assoc"/>
</dbReference>
<evidence type="ECO:0000259" key="2">
    <source>
        <dbReference type="Pfam" id="PF14383"/>
    </source>
</evidence>
<reference evidence="3" key="1">
    <citation type="submission" date="2023-05" db="EMBL/GenBank/DDBJ databases">
        <title>Genome and transcriptome analyses reveal genes involved in the formation of fine ridges on petal epidermal cells in Hibiscus trionum.</title>
        <authorList>
            <person name="Koshimizu S."/>
            <person name="Masuda S."/>
            <person name="Ishii T."/>
            <person name="Shirasu K."/>
            <person name="Hoshino A."/>
            <person name="Arita M."/>
        </authorList>
    </citation>
    <scope>NUCLEOTIDE SEQUENCE</scope>
    <source>
        <strain evidence="3">Hamamatsu line</strain>
    </source>
</reference>
<protein>
    <submittedName>
        <fullName evidence="3">ALC-interacting protein 1, TON1 Recruiting Motif 29</fullName>
    </submittedName>
</protein>
<dbReference type="OrthoDB" id="1670627at2759"/>
<dbReference type="Pfam" id="PF14383">
    <property type="entry name" value="VARLMGL"/>
    <property type="match status" value="1"/>
</dbReference>
<evidence type="ECO:0000256" key="1">
    <source>
        <dbReference type="SAM" id="MobiDB-lite"/>
    </source>
</evidence>
<feature type="region of interest" description="Disordered" evidence="1">
    <location>
        <begin position="144"/>
        <end position="234"/>
    </location>
</feature>
<feature type="compositionally biased region" description="Basic and acidic residues" evidence="1">
    <location>
        <begin position="144"/>
        <end position="176"/>
    </location>
</feature>
<proteinExistence type="predicted"/>
<gene>
    <name evidence="3" type="ORF">HRI_003992100</name>
</gene>
<keyword evidence="4" id="KW-1185">Reference proteome</keyword>
<name>A0A9W7IXT6_HIBTR</name>
<feature type="domain" description="DUF3741" evidence="2">
    <location>
        <begin position="53"/>
        <end position="69"/>
    </location>
</feature>
<dbReference type="Proteomes" id="UP001165190">
    <property type="component" value="Unassembled WGS sequence"/>
</dbReference>
<evidence type="ECO:0000313" key="4">
    <source>
        <dbReference type="Proteomes" id="UP001165190"/>
    </source>
</evidence>
<dbReference type="EMBL" id="BSYR01000037">
    <property type="protein sequence ID" value="GMJ03229.1"/>
    <property type="molecule type" value="Genomic_DNA"/>
</dbReference>
<organism evidence="3 4">
    <name type="scientific">Hibiscus trionum</name>
    <name type="common">Flower of an hour</name>
    <dbReference type="NCBI Taxonomy" id="183268"/>
    <lineage>
        <taxon>Eukaryota</taxon>
        <taxon>Viridiplantae</taxon>
        <taxon>Streptophyta</taxon>
        <taxon>Embryophyta</taxon>
        <taxon>Tracheophyta</taxon>
        <taxon>Spermatophyta</taxon>
        <taxon>Magnoliopsida</taxon>
        <taxon>eudicotyledons</taxon>
        <taxon>Gunneridae</taxon>
        <taxon>Pentapetalae</taxon>
        <taxon>rosids</taxon>
        <taxon>malvids</taxon>
        <taxon>Malvales</taxon>
        <taxon>Malvaceae</taxon>
        <taxon>Malvoideae</taxon>
        <taxon>Hibiscus</taxon>
    </lineage>
</organism>
<feature type="compositionally biased region" description="Low complexity" evidence="1">
    <location>
        <begin position="222"/>
        <end position="234"/>
    </location>
</feature>
<comment type="caution">
    <text evidence="3">The sequence shown here is derived from an EMBL/GenBank/DDBJ whole genome shotgun (WGS) entry which is preliminary data.</text>
</comment>
<dbReference type="PANTHER" id="PTHR35499:SF4">
    <property type="entry name" value="ALC-INTERACTING PROTEIN 1"/>
    <property type="match status" value="1"/>
</dbReference>
<feature type="compositionally biased region" description="Basic and acidic residues" evidence="1">
    <location>
        <begin position="211"/>
        <end position="220"/>
    </location>
</feature>
<dbReference type="PANTHER" id="PTHR35499">
    <property type="entry name" value="OS05G0128300 PROTEIN"/>
    <property type="match status" value="1"/>
</dbReference>
<accession>A0A9W7IXT6</accession>